<dbReference type="RefSeq" id="WP_290712822.1">
    <property type="nucleotide sequence ID" value="NZ_BAAAVS010000019.1"/>
</dbReference>
<dbReference type="EMBL" id="BAAAVS010000019">
    <property type="protein sequence ID" value="GAA3031563.1"/>
    <property type="molecule type" value="Genomic_DNA"/>
</dbReference>
<dbReference type="InterPro" id="IPR004401">
    <property type="entry name" value="YbaB/EbfC"/>
</dbReference>
<name>A0ABP6L560_9ACTN</name>
<organism evidence="1 2">
    <name type="scientific">Gordonia defluvii</name>
    <dbReference type="NCBI Taxonomy" id="283718"/>
    <lineage>
        <taxon>Bacteria</taxon>
        <taxon>Bacillati</taxon>
        <taxon>Actinomycetota</taxon>
        <taxon>Actinomycetes</taxon>
        <taxon>Mycobacteriales</taxon>
        <taxon>Gordoniaceae</taxon>
        <taxon>Gordonia</taxon>
    </lineage>
</organism>
<dbReference type="Gene3D" id="3.30.1310.10">
    <property type="entry name" value="Nucleoid-associated protein YbaB-like domain"/>
    <property type="match status" value="1"/>
</dbReference>
<keyword evidence="2" id="KW-1185">Reference proteome</keyword>
<evidence type="ECO:0000313" key="1">
    <source>
        <dbReference type="EMBL" id="GAA3031563.1"/>
    </source>
</evidence>
<dbReference type="Proteomes" id="UP001501035">
    <property type="component" value="Unassembled WGS sequence"/>
</dbReference>
<dbReference type="Pfam" id="PF02575">
    <property type="entry name" value="YbaB_DNA_bd"/>
    <property type="match status" value="1"/>
</dbReference>
<accession>A0ABP6L560</accession>
<sequence>MRAALLAAVTMANPELEEMLVRAYSAIGAMADLSDAYGAIRGESSDARRLVTARTDGSGALVGMEIDGAAMRLAPRELGDLITATAMIAAQRAYAQRAALTDEFNRDFAELAGHNE</sequence>
<reference evidence="2" key="1">
    <citation type="journal article" date="2019" name="Int. J. Syst. Evol. Microbiol.">
        <title>The Global Catalogue of Microorganisms (GCM) 10K type strain sequencing project: providing services to taxonomists for standard genome sequencing and annotation.</title>
        <authorList>
            <consortium name="The Broad Institute Genomics Platform"/>
            <consortium name="The Broad Institute Genome Sequencing Center for Infectious Disease"/>
            <person name="Wu L."/>
            <person name="Ma J."/>
        </authorList>
    </citation>
    <scope>NUCLEOTIDE SEQUENCE [LARGE SCALE GENOMIC DNA]</scope>
    <source>
        <strain evidence="2">JCM 14234</strain>
    </source>
</reference>
<comment type="caution">
    <text evidence="1">The sequence shown here is derived from an EMBL/GenBank/DDBJ whole genome shotgun (WGS) entry which is preliminary data.</text>
</comment>
<protein>
    <recommendedName>
        <fullName evidence="3">YbaB/EbfC DNA-binding family protein</fullName>
    </recommendedName>
</protein>
<gene>
    <name evidence="1" type="ORF">GCM10010528_10960</name>
</gene>
<dbReference type="InterPro" id="IPR036894">
    <property type="entry name" value="YbaB-like_sf"/>
</dbReference>
<evidence type="ECO:0000313" key="2">
    <source>
        <dbReference type="Proteomes" id="UP001501035"/>
    </source>
</evidence>
<evidence type="ECO:0008006" key="3">
    <source>
        <dbReference type="Google" id="ProtNLM"/>
    </source>
</evidence>
<proteinExistence type="predicted"/>